<feature type="binding site" evidence="5">
    <location>
        <position position="160"/>
    </location>
    <ligand>
        <name>Mg(2+)</name>
        <dbReference type="ChEBI" id="CHEBI:18420"/>
    </ligand>
</feature>
<feature type="binding site" evidence="4">
    <location>
        <position position="80"/>
    </location>
    <ligand>
        <name>substrate</name>
    </ligand>
</feature>
<evidence type="ECO:0000256" key="3">
    <source>
        <dbReference type="ARBA" id="ARBA00022842"/>
    </source>
</evidence>
<dbReference type="GO" id="GO:0016829">
    <property type="term" value="F:lyase activity"/>
    <property type="evidence" value="ECO:0007669"/>
    <property type="project" value="UniProtKB-KW"/>
</dbReference>
<dbReference type="Pfam" id="PF03328">
    <property type="entry name" value="HpcH_HpaI"/>
    <property type="match status" value="1"/>
</dbReference>
<dbReference type="Proteomes" id="UP000563898">
    <property type="component" value="Unassembled WGS sequence"/>
</dbReference>
<protein>
    <submittedName>
        <fullName evidence="7">Citrate lyase subunit beta</fullName>
    </submittedName>
</protein>
<feature type="domain" description="HpcH/HpaI aldolase/citrate lyase" evidence="6">
    <location>
        <begin position="32"/>
        <end position="226"/>
    </location>
</feature>
<evidence type="ECO:0000313" key="8">
    <source>
        <dbReference type="Proteomes" id="UP000563898"/>
    </source>
</evidence>
<dbReference type="AlphaFoldDB" id="A0A846WRS7"/>
<evidence type="ECO:0000256" key="1">
    <source>
        <dbReference type="ARBA" id="ARBA00001946"/>
    </source>
</evidence>
<comment type="caution">
    <text evidence="7">The sequence shown here is derived from an EMBL/GenBank/DDBJ whole genome shotgun (WGS) entry which is preliminary data.</text>
</comment>
<dbReference type="InterPro" id="IPR040442">
    <property type="entry name" value="Pyrv_kinase-like_dom_sf"/>
</dbReference>
<keyword evidence="3 5" id="KW-0460">Magnesium</keyword>
<dbReference type="RefSeq" id="WP_035728248.1">
    <property type="nucleotide sequence ID" value="NZ_JAAXPC010000013.1"/>
</dbReference>
<sequence length="286" mass="29741">MAFDTTASTLDPTARPDLDIARSWLLTPAAPDQPELIDVALRSDADAVILDLEDGLAPALKQAGRRAVRRFLGSTSAWVRVAQTGTPDWAADMAALAGASGLRGVVLAKCESRNDVAATAGRLGAGVPVVALIESAAGVEDATLIARHPSCVRLAFGSGDFRRDTGMADDPIALAYPRARLVIASRVAGLPGPIDGPTRAADADDLHADTVHAASMGMTGRLCLRPDHAGVINTVLSPSDSELAHARRLIDHLGDGQHVTDGSDLPNLVRAKALVERAERLGIAVL</sequence>
<dbReference type="PANTHER" id="PTHR32308">
    <property type="entry name" value="LYASE BETA SUBUNIT, PUTATIVE (AFU_ORTHOLOGUE AFUA_4G13030)-RELATED"/>
    <property type="match status" value="1"/>
</dbReference>
<evidence type="ECO:0000256" key="2">
    <source>
        <dbReference type="ARBA" id="ARBA00022723"/>
    </source>
</evidence>
<gene>
    <name evidence="7" type="ORF">HGA05_20110</name>
</gene>
<keyword evidence="2 5" id="KW-0479">Metal-binding</keyword>
<feature type="binding site" evidence="4">
    <location>
        <position position="134"/>
    </location>
    <ligand>
        <name>substrate</name>
    </ligand>
</feature>
<dbReference type="InterPro" id="IPR011206">
    <property type="entry name" value="Citrate_lyase_beta/mcl1/mcl2"/>
</dbReference>
<feature type="binding site" evidence="5">
    <location>
        <position position="134"/>
    </location>
    <ligand>
        <name>Mg(2+)</name>
        <dbReference type="ChEBI" id="CHEBI:18420"/>
    </ligand>
</feature>
<organism evidence="7 8">
    <name type="scientific">Gordonia polyisoprenivorans</name>
    <dbReference type="NCBI Taxonomy" id="84595"/>
    <lineage>
        <taxon>Bacteria</taxon>
        <taxon>Bacillati</taxon>
        <taxon>Actinomycetota</taxon>
        <taxon>Actinomycetes</taxon>
        <taxon>Mycobacteriales</taxon>
        <taxon>Gordoniaceae</taxon>
        <taxon>Gordonia</taxon>
    </lineage>
</organism>
<dbReference type="PIRSF" id="PIRSF015582">
    <property type="entry name" value="Cit_lyase_B"/>
    <property type="match status" value="1"/>
</dbReference>
<evidence type="ECO:0000259" key="6">
    <source>
        <dbReference type="Pfam" id="PF03328"/>
    </source>
</evidence>
<dbReference type="PANTHER" id="PTHR32308:SF10">
    <property type="entry name" value="CITRATE LYASE SUBUNIT BETA"/>
    <property type="match status" value="1"/>
</dbReference>
<name>A0A846WRS7_9ACTN</name>
<evidence type="ECO:0000256" key="4">
    <source>
        <dbReference type="PIRSR" id="PIRSR015582-1"/>
    </source>
</evidence>
<dbReference type="Gene3D" id="3.20.20.60">
    <property type="entry name" value="Phosphoenolpyruvate-binding domains"/>
    <property type="match status" value="1"/>
</dbReference>
<evidence type="ECO:0000313" key="7">
    <source>
        <dbReference type="EMBL" id="NKY03877.1"/>
    </source>
</evidence>
<keyword evidence="7" id="KW-0456">Lyase</keyword>
<dbReference type="GO" id="GO:0006107">
    <property type="term" value="P:oxaloacetate metabolic process"/>
    <property type="evidence" value="ECO:0007669"/>
    <property type="project" value="TreeGrafter"/>
</dbReference>
<reference evidence="7 8" key="1">
    <citation type="submission" date="2020-04" db="EMBL/GenBank/DDBJ databases">
        <title>MicrobeNet Type strains.</title>
        <authorList>
            <person name="Nicholson A.C."/>
        </authorList>
    </citation>
    <scope>NUCLEOTIDE SEQUENCE [LARGE SCALE GENOMIC DNA]</scope>
    <source>
        <strain evidence="7 8">ATCC BAA-14</strain>
    </source>
</reference>
<dbReference type="SUPFAM" id="SSF51621">
    <property type="entry name" value="Phosphoenolpyruvate/pyruvate domain"/>
    <property type="match status" value="1"/>
</dbReference>
<accession>A0A846WRS7</accession>
<dbReference type="InterPro" id="IPR005000">
    <property type="entry name" value="Aldolase/citrate-lyase_domain"/>
</dbReference>
<comment type="cofactor">
    <cofactor evidence="1">
        <name>Mg(2+)</name>
        <dbReference type="ChEBI" id="CHEBI:18420"/>
    </cofactor>
</comment>
<proteinExistence type="predicted"/>
<dbReference type="EMBL" id="JAAXPC010000013">
    <property type="protein sequence ID" value="NKY03877.1"/>
    <property type="molecule type" value="Genomic_DNA"/>
</dbReference>
<dbReference type="InterPro" id="IPR015813">
    <property type="entry name" value="Pyrv/PenolPyrv_kinase-like_dom"/>
</dbReference>
<evidence type="ECO:0000256" key="5">
    <source>
        <dbReference type="PIRSR" id="PIRSR015582-2"/>
    </source>
</evidence>
<dbReference type="GO" id="GO:0000287">
    <property type="term" value="F:magnesium ion binding"/>
    <property type="evidence" value="ECO:0007669"/>
    <property type="project" value="TreeGrafter"/>
</dbReference>